<dbReference type="AlphaFoldDB" id="A0A0R3KBS6"/>
<comment type="caution">
    <text evidence="1">The sequence shown here is derived from an EMBL/GenBank/DDBJ whole genome shotgun (WGS) entry which is preliminary data.</text>
</comment>
<evidence type="ECO:0000313" key="1">
    <source>
        <dbReference type="EMBL" id="KRQ92944.1"/>
    </source>
</evidence>
<name>A0A0R3KBS6_9BRAD</name>
<evidence type="ECO:0000313" key="2">
    <source>
        <dbReference type="Proteomes" id="UP000050863"/>
    </source>
</evidence>
<dbReference type="Proteomes" id="UP000050863">
    <property type="component" value="Unassembled WGS sequence"/>
</dbReference>
<protein>
    <submittedName>
        <fullName evidence="1">Uncharacterized protein</fullName>
    </submittedName>
</protein>
<reference evidence="1 2" key="1">
    <citation type="submission" date="2014-03" db="EMBL/GenBank/DDBJ databases">
        <title>Bradyrhizobium valentinum sp. nov., isolated from effective nodules of Lupinus mariae-josephae, a lupine endemic of basic-lime soils in Eastern Spain.</title>
        <authorList>
            <person name="Duran D."/>
            <person name="Rey L."/>
            <person name="Navarro A."/>
            <person name="Busquets A."/>
            <person name="Imperial J."/>
            <person name="Ruiz-Argueso T."/>
        </authorList>
    </citation>
    <scope>NUCLEOTIDE SEQUENCE [LARGE SCALE GENOMIC DNA]</scope>
    <source>
        <strain evidence="1 2">PAC68</strain>
    </source>
</reference>
<dbReference type="EMBL" id="LLXZ01000231">
    <property type="protein sequence ID" value="KRQ92944.1"/>
    <property type="molecule type" value="Genomic_DNA"/>
</dbReference>
<sequence length="65" mass="7820">MCQEVRSLFRSQHPLAWHVVEGRRIFVEQGRASEKDAANVEPARRLKQRFANWARNQIFDRLWRA</sequence>
<accession>A0A0R3KBS6</accession>
<gene>
    <name evidence="1" type="ORF">CQ12_30480</name>
</gene>
<keyword evidence="2" id="KW-1185">Reference proteome</keyword>
<organism evidence="1 2">
    <name type="scientific">Bradyrhizobium jicamae</name>
    <dbReference type="NCBI Taxonomy" id="280332"/>
    <lineage>
        <taxon>Bacteria</taxon>
        <taxon>Pseudomonadati</taxon>
        <taxon>Pseudomonadota</taxon>
        <taxon>Alphaproteobacteria</taxon>
        <taxon>Hyphomicrobiales</taxon>
        <taxon>Nitrobacteraceae</taxon>
        <taxon>Bradyrhizobium</taxon>
    </lineage>
</organism>
<proteinExistence type="predicted"/>